<dbReference type="EMBL" id="JALGBH010000001">
    <property type="protein sequence ID" value="MCJ0741336.1"/>
    <property type="molecule type" value="Genomic_DNA"/>
</dbReference>
<keyword evidence="5 7" id="KW-1133">Transmembrane helix</keyword>
<dbReference type="SUPFAM" id="SSF144091">
    <property type="entry name" value="Rhomboid-like"/>
    <property type="match status" value="1"/>
</dbReference>
<dbReference type="RefSeq" id="WP_243357823.1">
    <property type="nucleotide sequence ID" value="NZ_JALGBH010000001.1"/>
</dbReference>
<evidence type="ECO:0000259" key="9">
    <source>
        <dbReference type="Pfam" id="PF20216"/>
    </source>
</evidence>
<dbReference type="GO" id="GO:0006508">
    <property type="term" value="P:proteolysis"/>
    <property type="evidence" value="ECO:0007669"/>
    <property type="project" value="UniProtKB-KW"/>
</dbReference>
<keyword evidence="3 7" id="KW-0812">Transmembrane</keyword>
<sequence length="288" mass="32410">MSNIWNEIKYRIFKSGNPVMLYIGINAAVFLVTGILSVLEFFSGFNGAVSAFAQQYFAFPADPHMWLTRGYTLITYAFFHQDFFHLLFNLLWLYWMGQLFLDFLKTRQFHFVYWGGAFAGALFFALIYNIAPVFRDVVSGAVLIGASAAVMAVFTAIATLLPDYSIRLMLFGTVKLKYLLLAYILLDIISTSSSGMNVGGSLAHLGGVLWGFIYIKLLQKGNDLSNLLKRKPKLRVVKSDTTNRSTHQHQTKKADQQEIDAILDKISKSGYSNLTAKEKQTLFDASKN</sequence>
<comment type="caution">
    <text evidence="10">The sequence shown here is derived from an EMBL/GenBank/DDBJ whole genome shotgun (WGS) entry which is preliminary data.</text>
</comment>
<keyword evidence="4" id="KW-0378">Hydrolase</keyword>
<protein>
    <submittedName>
        <fullName evidence="10">Rhomboid family intramembrane serine protease</fullName>
    </submittedName>
</protein>
<evidence type="ECO:0000256" key="5">
    <source>
        <dbReference type="ARBA" id="ARBA00022989"/>
    </source>
</evidence>
<evidence type="ECO:0000256" key="1">
    <source>
        <dbReference type="ARBA" id="ARBA00004141"/>
    </source>
</evidence>
<dbReference type="Proteomes" id="UP001165460">
    <property type="component" value="Unassembled WGS sequence"/>
</dbReference>
<comment type="similarity">
    <text evidence="2">Belongs to the peptidase S54 family.</text>
</comment>
<feature type="domain" description="DUF6576" evidence="9">
    <location>
        <begin position="251"/>
        <end position="287"/>
    </location>
</feature>
<feature type="transmembrane region" description="Helical" evidence="7">
    <location>
        <begin position="21"/>
        <end position="42"/>
    </location>
</feature>
<feature type="transmembrane region" description="Helical" evidence="7">
    <location>
        <begin position="198"/>
        <end position="218"/>
    </location>
</feature>
<dbReference type="Gene3D" id="1.20.1540.10">
    <property type="entry name" value="Rhomboid-like"/>
    <property type="match status" value="1"/>
</dbReference>
<organism evidence="10 11">
    <name type="scientific">Pedobacter montanisoli</name>
    <dbReference type="NCBI Taxonomy" id="2923277"/>
    <lineage>
        <taxon>Bacteria</taxon>
        <taxon>Pseudomonadati</taxon>
        <taxon>Bacteroidota</taxon>
        <taxon>Sphingobacteriia</taxon>
        <taxon>Sphingobacteriales</taxon>
        <taxon>Sphingobacteriaceae</taxon>
        <taxon>Pedobacter</taxon>
    </lineage>
</organism>
<dbReference type="InterPro" id="IPR022764">
    <property type="entry name" value="Peptidase_S54_rhomboid_dom"/>
</dbReference>
<dbReference type="GO" id="GO:0008233">
    <property type="term" value="F:peptidase activity"/>
    <property type="evidence" value="ECO:0007669"/>
    <property type="project" value="UniProtKB-KW"/>
</dbReference>
<dbReference type="InterPro" id="IPR035952">
    <property type="entry name" value="Rhomboid-like_sf"/>
</dbReference>
<evidence type="ECO:0000256" key="4">
    <source>
        <dbReference type="ARBA" id="ARBA00022801"/>
    </source>
</evidence>
<evidence type="ECO:0000313" key="11">
    <source>
        <dbReference type="Proteomes" id="UP001165460"/>
    </source>
</evidence>
<feature type="domain" description="Peptidase S54 rhomboid" evidence="8">
    <location>
        <begin position="70"/>
        <end position="218"/>
    </location>
</feature>
<name>A0ABS9ZRX5_9SPHI</name>
<keyword evidence="10" id="KW-0645">Protease</keyword>
<feature type="transmembrane region" description="Helical" evidence="7">
    <location>
        <begin position="168"/>
        <end position="186"/>
    </location>
</feature>
<dbReference type="InterPro" id="IPR050925">
    <property type="entry name" value="Rhomboid_protease_S54"/>
</dbReference>
<comment type="subcellular location">
    <subcellularLocation>
        <location evidence="1">Membrane</location>
        <topology evidence="1">Multi-pass membrane protein</topology>
    </subcellularLocation>
</comment>
<evidence type="ECO:0000256" key="6">
    <source>
        <dbReference type="ARBA" id="ARBA00023136"/>
    </source>
</evidence>
<dbReference type="Pfam" id="PF20216">
    <property type="entry name" value="DUF6576"/>
    <property type="match status" value="1"/>
</dbReference>
<reference evidence="10" key="1">
    <citation type="submission" date="2022-03" db="EMBL/GenBank/DDBJ databases">
        <authorList>
            <person name="Woo C.Y."/>
        </authorList>
    </citation>
    <scope>NUCLEOTIDE SEQUENCE</scope>
    <source>
        <strain evidence="10">CYS-01</strain>
    </source>
</reference>
<evidence type="ECO:0000259" key="8">
    <source>
        <dbReference type="Pfam" id="PF01694"/>
    </source>
</evidence>
<feature type="transmembrane region" description="Helical" evidence="7">
    <location>
        <begin position="83"/>
        <end position="104"/>
    </location>
</feature>
<feature type="transmembrane region" description="Helical" evidence="7">
    <location>
        <begin position="111"/>
        <end position="131"/>
    </location>
</feature>
<dbReference type="PANTHER" id="PTHR43731:SF14">
    <property type="entry name" value="PRESENILIN-ASSOCIATED RHOMBOID-LIKE PROTEIN, MITOCHONDRIAL"/>
    <property type="match status" value="1"/>
</dbReference>
<gene>
    <name evidence="10" type="ORF">MMF97_01355</name>
</gene>
<dbReference type="PANTHER" id="PTHR43731">
    <property type="entry name" value="RHOMBOID PROTEASE"/>
    <property type="match status" value="1"/>
</dbReference>
<proteinExistence type="inferred from homology"/>
<evidence type="ECO:0000256" key="3">
    <source>
        <dbReference type="ARBA" id="ARBA00022692"/>
    </source>
</evidence>
<evidence type="ECO:0000256" key="7">
    <source>
        <dbReference type="SAM" id="Phobius"/>
    </source>
</evidence>
<dbReference type="InterPro" id="IPR046483">
    <property type="entry name" value="DUF6576"/>
</dbReference>
<keyword evidence="6 7" id="KW-0472">Membrane</keyword>
<evidence type="ECO:0000256" key="2">
    <source>
        <dbReference type="ARBA" id="ARBA00009045"/>
    </source>
</evidence>
<keyword evidence="11" id="KW-1185">Reference proteome</keyword>
<evidence type="ECO:0000313" key="10">
    <source>
        <dbReference type="EMBL" id="MCJ0741336.1"/>
    </source>
</evidence>
<feature type="transmembrane region" description="Helical" evidence="7">
    <location>
        <begin position="137"/>
        <end position="161"/>
    </location>
</feature>
<dbReference type="Pfam" id="PF01694">
    <property type="entry name" value="Rhomboid"/>
    <property type="match status" value="1"/>
</dbReference>
<accession>A0ABS9ZRX5</accession>